<dbReference type="Proteomes" id="UP000192578">
    <property type="component" value="Unassembled WGS sequence"/>
</dbReference>
<evidence type="ECO:0000313" key="2">
    <source>
        <dbReference type="EMBL" id="OQV19527.1"/>
    </source>
</evidence>
<comment type="caution">
    <text evidence="2">The sequence shown here is derived from an EMBL/GenBank/DDBJ whole genome shotgun (WGS) entry which is preliminary data.</text>
</comment>
<proteinExistence type="predicted"/>
<evidence type="ECO:0000256" key="1">
    <source>
        <dbReference type="SAM" id="SignalP"/>
    </source>
</evidence>
<dbReference type="OrthoDB" id="10622675at2759"/>
<reference evidence="3" key="1">
    <citation type="submission" date="2017-01" db="EMBL/GenBank/DDBJ databases">
        <title>Comparative genomics of anhydrobiosis in the tardigrade Hypsibius dujardini.</title>
        <authorList>
            <person name="Yoshida Y."/>
            <person name="Koutsovoulos G."/>
            <person name="Laetsch D."/>
            <person name="Stevens L."/>
            <person name="Kumar S."/>
            <person name="Horikawa D."/>
            <person name="Ishino K."/>
            <person name="Komine S."/>
            <person name="Tomita M."/>
            <person name="Blaxter M."/>
            <person name="Arakawa K."/>
        </authorList>
    </citation>
    <scope>NUCLEOTIDE SEQUENCE [LARGE SCALE GENOMIC DNA]</scope>
    <source>
        <strain evidence="3">Z151</strain>
    </source>
</reference>
<keyword evidence="3" id="KW-1185">Reference proteome</keyword>
<organism evidence="2 3">
    <name type="scientific">Hypsibius exemplaris</name>
    <name type="common">Freshwater tardigrade</name>
    <dbReference type="NCBI Taxonomy" id="2072580"/>
    <lineage>
        <taxon>Eukaryota</taxon>
        <taxon>Metazoa</taxon>
        <taxon>Ecdysozoa</taxon>
        <taxon>Tardigrada</taxon>
        <taxon>Eutardigrada</taxon>
        <taxon>Parachela</taxon>
        <taxon>Hypsibioidea</taxon>
        <taxon>Hypsibiidae</taxon>
        <taxon>Hypsibius</taxon>
    </lineage>
</organism>
<accession>A0A1W0WWH3</accession>
<protein>
    <submittedName>
        <fullName evidence="2">Uncharacterized protein</fullName>
    </submittedName>
</protein>
<gene>
    <name evidence="2" type="ORF">BV898_06514</name>
</gene>
<evidence type="ECO:0000313" key="3">
    <source>
        <dbReference type="Proteomes" id="UP000192578"/>
    </source>
</evidence>
<name>A0A1W0WWH3_HYPEX</name>
<feature type="chain" id="PRO_5012800000" evidence="1">
    <location>
        <begin position="25"/>
        <end position="290"/>
    </location>
</feature>
<dbReference type="AlphaFoldDB" id="A0A1W0WWH3"/>
<feature type="signal peptide" evidence="1">
    <location>
        <begin position="1"/>
        <end position="24"/>
    </location>
</feature>
<keyword evidence="1" id="KW-0732">Signal</keyword>
<dbReference type="EMBL" id="MTYJ01000038">
    <property type="protein sequence ID" value="OQV19527.1"/>
    <property type="molecule type" value="Genomic_DNA"/>
</dbReference>
<sequence length="290" mass="31812">MFPPQNRLFCALTFLSITFTLIIGLPQQQQQPQQQRHGRNRAKRYDGFQPLEAALIPQGSYVKLNSLSAYHSPSLQSFQSRPSLQQIDDDGALDVIIDQILASETKTPANPEKRSAIQTASKRWLAGIVPLQANRLPMGIFIPEETAEVRGTPTSTKRAKITLGIRRIFRKLRKLSLKRGATFDYLRTFNGLSPLDAVLIPRGYFIPLTSLSSWTGAAVVAKPFNSTGKPSPIMLGRRKRFVAGIEPLDSVLLPGGIFIPHRMAGLPELPPQILIPAGGGVNSTPAVTSK</sequence>